<keyword evidence="3" id="KW-0238">DNA-binding</keyword>
<dbReference type="AlphaFoldDB" id="A0AAV9NCW9"/>
<keyword evidence="2" id="KW-0479">Metal-binding</keyword>
<evidence type="ECO:0000259" key="6">
    <source>
        <dbReference type="Pfam" id="PF04082"/>
    </source>
</evidence>
<comment type="caution">
    <text evidence="7">The sequence shown here is derived from an EMBL/GenBank/DDBJ whole genome shotgun (WGS) entry which is preliminary data.</text>
</comment>
<dbReference type="GO" id="GO:0003700">
    <property type="term" value="F:DNA-binding transcription factor activity"/>
    <property type="evidence" value="ECO:0007669"/>
    <property type="project" value="InterPro"/>
</dbReference>
<evidence type="ECO:0000256" key="2">
    <source>
        <dbReference type="ARBA" id="ARBA00022723"/>
    </source>
</evidence>
<dbReference type="PANTHER" id="PTHR46910:SF3">
    <property type="entry name" value="HALOTOLERANCE PROTEIN 9-RELATED"/>
    <property type="match status" value="1"/>
</dbReference>
<dbReference type="Proteomes" id="UP001358417">
    <property type="component" value="Unassembled WGS sequence"/>
</dbReference>
<reference evidence="7 8" key="1">
    <citation type="submission" date="2023-08" db="EMBL/GenBank/DDBJ databases">
        <title>Black Yeasts Isolated from many extreme environments.</title>
        <authorList>
            <person name="Coleine C."/>
            <person name="Stajich J.E."/>
            <person name="Selbmann L."/>
        </authorList>
    </citation>
    <scope>NUCLEOTIDE SEQUENCE [LARGE SCALE GENOMIC DNA]</scope>
    <source>
        <strain evidence="7 8">CCFEE 5792</strain>
    </source>
</reference>
<sequence length="563" mass="63882">MASQMQKSLSSTSGLASPQESVFSQTTPQDPASAEGTSDIFPRPPGLAFHGHPDSVDDPHIQGQSEGGHSSTMIAQSPIAHVPQRAASIQQDPCGDPVFPNALLGVIIDDFFTYVYPIVPMVHRPTFLKNFRENRHTHDANFFALVWAMCAATIAHHSEKLMTYQSASTPLLIQTRLEVVQYCHVRSIQLRGPQYFDEVSQAKWATAYFYYTAFYQVGDINKSRMLEMETVLFARLLELHRISAYAGLNCIETQLRKKAFAVMMHAYVHYELQNIRKEKIAFIDCSTLHEIDLEELLPMPQDDEDITETEYGFHDIAQPSLAAGLRLRAELFLIAVTEITSKSRRGSKKVHCRCTRLIDPMSYNLHLRSRLYELKYRLDSAPWYLRQWAPRDLGTGVTPDKEFQIGLLRADIHTTHLWLQTSILEHLDYLTPTLSSSSPGFSSSPQEILQLTSSSPWEQREEICRQMLQVLCSTPHLCLDILGIYLIYKIRDVASPLFSYLESNGEASPPPGFYGRAKQYLQEFSDKLQQLDRSGKPNFESLQTWVDTDKNNSINGRPNTLIS</sequence>
<accession>A0AAV9NCW9</accession>
<evidence type="ECO:0000256" key="3">
    <source>
        <dbReference type="ARBA" id="ARBA00023125"/>
    </source>
</evidence>
<dbReference type="GO" id="GO:0003677">
    <property type="term" value="F:DNA binding"/>
    <property type="evidence" value="ECO:0007669"/>
    <property type="project" value="UniProtKB-KW"/>
</dbReference>
<comment type="subcellular location">
    <subcellularLocation>
        <location evidence="1">Nucleus</location>
    </subcellularLocation>
</comment>
<dbReference type="InterPro" id="IPR050987">
    <property type="entry name" value="AtrR-like"/>
</dbReference>
<keyword evidence="8" id="KW-1185">Reference proteome</keyword>
<evidence type="ECO:0000256" key="1">
    <source>
        <dbReference type="ARBA" id="ARBA00004123"/>
    </source>
</evidence>
<dbReference type="GO" id="GO:0005634">
    <property type="term" value="C:nucleus"/>
    <property type="evidence" value="ECO:0007669"/>
    <property type="project" value="UniProtKB-SubCell"/>
</dbReference>
<feature type="compositionally biased region" description="Basic and acidic residues" evidence="5">
    <location>
        <begin position="51"/>
        <end position="60"/>
    </location>
</feature>
<dbReference type="CDD" id="cd12148">
    <property type="entry name" value="fungal_TF_MHR"/>
    <property type="match status" value="1"/>
</dbReference>
<evidence type="ECO:0000313" key="7">
    <source>
        <dbReference type="EMBL" id="KAK5054715.1"/>
    </source>
</evidence>
<dbReference type="PANTHER" id="PTHR46910">
    <property type="entry name" value="TRANSCRIPTION FACTOR PDR1"/>
    <property type="match status" value="1"/>
</dbReference>
<feature type="compositionally biased region" description="Polar residues" evidence="5">
    <location>
        <begin position="62"/>
        <end position="71"/>
    </location>
</feature>
<gene>
    <name evidence="7" type="ORF">LTR84_001607</name>
</gene>
<dbReference type="GO" id="GO:0006351">
    <property type="term" value="P:DNA-templated transcription"/>
    <property type="evidence" value="ECO:0007669"/>
    <property type="project" value="InterPro"/>
</dbReference>
<name>A0AAV9NCW9_9EURO</name>
<evidence type="ECO:0000256" key="4">
    <source>
        <dbReference type="ARBA" id="ARBA00023242"/>
    </source>
</evidence>
<feature type="domain" description="Xylanolytic transcriptional activator regulatory" evidence="6">
    <location>
        <begin position="108"/>
        <end position="152"/>
    </location>
</feature>
<feature type="compositionally biased region" description="Polar residues" evidence="5">
    <location>
        <begin position="1"/>
        <end position="30"/>
    </location>
</feature>
<evidence type="ECO:0000313" key="8">
    <source>
        <dbReference type="Proteomes" id="UP001358417"/>
    </source>
</evidence>
<feature type="region of interest" description="Disordered" evidence="5">
    <location>
        <begin position="1"/>
        <end position="71"/>
    </location>
</feature>
<dbReference type="GeneID" id="89969827"/>
<keyword evidence="4" id="KW-0539">Nucleus</keyword>
<organism evidence="7 8">
    <name type="scientific">Exophiala bonariae</name>
    <dbReference type="NCBI Taxonomy" id="1690606"/>
    <lineage>
        <taxon>Eukaryota</taxon>
        <taxon>Fungi</taxon>
        <taxon>Dikarya</taxon>
        <taxon>Ascomycota</taxon>
        <taxon>Pezizomycotina</taxon>
        <taxon>Eurotiomycetes</taxon>
        <taxon>Chaetothyriomycetidae</taxon>
        <taxon>Chaetothyriales</taxon>
        <taxon>Herpotrichiellaceae</taxon>
        <taxon>Exophiala</taxon>
    </lineage>
</organism>
<dbReference type="EMBL" id="JAVRRD010000010">
    <property type="protein sequence ID" value="KAK5054715.1"/>
    <property type="molecule type" value="Genomic_DNA"/>
</dbReference>
<dbReference type="GO" id="GO:0008270">
    <property type="term" value="F:zinc ion binding"/>
    <property type="evidence" value="ECO:0007669"/>
    <property type="project" value="InterPro"/>
</dbReference>
<dbReference type="Pfam" id="PF04082">
    <property type="entry name" value="Fungal_trans"/>
    <property type="match status" value="1"/>
</dbReference>
<dbReference type="InterPro" id="IPR007219">
    <property type="entry name" value="XnlR_reg_dom"/>
</dbReference>
<proteinExistence type="predicted"/>
<dbReference type="RefSeq" id="XP_064707488.1">
    <property type="nucleotide sequence ID" value="XM_064845230.1"/>
</dbReference>
<protein>
    <recommendedName>
        <fullName evidence="6">Xylanolytic transcriptional activator regulatory domain-containing protein</fullName>
    </recommendedName>
</protein>
<evidence type="ECO:0000256" key="5">
    <source>
        <dbReference type="SAM" id="MobiDB-lite"/>
    </source>
</evidence>